<dbReference type="EMBL" id="JADQDP010000004">
    <property type="protein sequence ID" value="MBF9143504.1"/>
    <property type="molecule type" value="Genomic_DNA"/>
</dbReference>
<keyword evidence="4" id="KW-1185">Reference proteome</keyword>
<evidence type="ECO:0000313" key="4">
    <source>
        <dbReference type="Proteomes" id="UP000645610"/>
    </source>
</evidence>
<feature type="chain" id="PRO_5037463153" evidence="1">
    <location>
        <begin position="24"/>
        <end position="651"/>
    </location>
</feature>
<dbReference type="Proteomes" id="UP000645610">
    <property type="component" value="Unassembled WGS sequence"/>
</dbReference>
<reference evidence="3 4" key="1">
    <citation type="submission" date="2020-11" db="EMBL/GenBank/DDBJ databases">
        <authorList>
            <person name="Kim M.K."/>
        </authorList>
    </citation>
    <scope>NUCLEOTIDE SEQUENCE [LARGE SCALE GENOMIC DNA]</scope>
    <source>
        <strain evidence="3 4">BT439</strain>
    </source>
</reference>
<feature type="signal peptide" evidence="1">
    <location>
        <begin position="1"/>
        <end position="23"/>
    </location>
</feature>
<evidence type="ECO:0000313" key="3">
    <source>
        <dbReference type="EMBL" id="MBF9143504.1"/>
    </source>
</evidence>
<evidence type="ECO:0000256" key="1">
    <source>
        <dbReference type="SAM" id="SignalP"/>
    </source>
</evidence>
<dbReference type="InterPro" id="IPR024618">
    <property type="entry name" value="DUF3857"/>
</dbReference>
<gene>
    <name evidence="3" type="ORF">I2I01_17805</name>
</gene>
<dbReference type="Pfam" id="PF12969">
    <property type="entry name" value="DUF3857"/>
    <property type="match status" value="1"/>
</dbReference>
<keyword evidence="1" id="KW-0732">Signal</keyword>
<dbReference type="Gene3D" id="2.60.40.3140">
    <property type="match status" value="1"/>
</dbReference>
<proteinExistence type="predicted"/>
<organism evidence="3 4">
    <name type="scientific">Hymenobacter properus</name>
    <dbReference type="NCBI Taxonomy" id="2791026"/>
    <lineage>
        <taxon>Bacteria</taxon>
        <taxon>Pseudomonadati</taxon>
        <taxon>Bacteroidota</taxon>
        <taxon>Cytophagia</taxon>
        <taxon>Cytophagales</taxon>
        <taxon>Hymenobacteraceae</taxon>
        <taxon>Hymenobacter</taxon>
    </lineage>
</organism>
<evidence type="ECO:0000259" key="2">
    <source>
        <dbReference type="Pfam" id="PF12969"/>
    </source>
</evidence>
<dbReference type="Gene3D" id="2.60.120.1130">
    <property type="match status" value="1"/>
</dbReference>
<protein>
    <submittedName>
        <fullName evidence="3">DUF3857 domain-containing protein</fullName>
    </submittedName>
</protein>
<comment type="caution">
    <text evidence="3">The sequence shown here is derived from an EMBL/GenBank/DDBJ whole genome shotgun (WGS) entry which is preliminary data.</text>
</comment>
<dbReference type="Gene3D" id="3.10.620.30">
    <property type="match status" value="1"/>
</dbReference>
<accession>A0A931FPD2</accession>
<feature type="domain" description="DUF3857" evidence="2">
    <location>
        <begin position="72"/>
        <end position="227"/>
    </location>
</feature>
<dbReference type="AlphaFoldDB" id="A0A931FPD2"/>
<dbReference type="RefSeq" id="WP_196287855.1">
    <property type="nucleotide sequence ID" value="NZ_JADQDP010000004.1"/>
</dbReference>
<sequence>MPQPHPFWAALALVLLSPFAAQAQPEPIKFGQVNQADLTAAPFGADSAAAVVLCDYGAAQVKWGADGSMHSETERMTRVKILRKAGYRYASLEIPLVGGRKLTGLRGFTYNLVNGVVEKTKLESAGEFTEEIATHVRVFKCTLPNVREGSVVEFAYSLTAGGRVSLPDWQFQHEVPVRWSEFRIAYPDIFNFKTVLQGYLPLAVREQKEGTARVMLSRWAMKDVPALREEPYVTTMNDYVARLDLELASVNVPGRVVKDFLSSWEQVDADLLHDPNLGQLLNQGGFLSADLAKLALPATATVEERAAAVHALVRGAVKYDGLATTYASTPLRKLYTDTHRGNAAEINLLLIAALRAAKLDANPVLLSTREHGRVAASFPMASRFNYVVAHVALPDGKDLLLDATEPLLPCGMLPERCLNGVGRLVMANPQHSRWVELTPSQRRVHFQQAQLDLTPQGGLSGKVHEEFSGYAGATARAELEKDGEPKYRTHFASKHGAWTVPQFAVSQRTNLLKPLTLDYAFEQPADAAATPGSLYLSPVSEFLAEQNPFRLETRTFPVDFGTQQDETLMITLHLPADYELADRPKPSQVELPDGGGRFFYSVAVEGSTVNITSRLSLRKPVYAAEEYVHLRELYRLMLEKQREKLVIKKKA</sequence>
<name>A0A931FPD2_9BACT</name>